<comment type="caution">
    <text evidence="2">The sequence shown here is derived from an EMBL/GenBank/DDBJ whole genome shotgun (WGS) entry which is preliminary data.</text>
</comment>
<dbReference type="RefSeq" id="WP_176254377.1">
    <property type="nucleotide sequence ID" value="NZ_BAABXL010000001.1"/>
</dbReference>
<keyword evidence="1" id="KW-0812">Transmembrane</keyword>
<keyword evidence="3" id="KW-1185">Reference proteome</keyword>
<dbReference type="InterPro" id="IPR025664">
    <property type="entry name" value="Spore_III_AC/AD"/>
</dbReference>
<dbReference type="EMBL" id="BAABXL010000001">
    <property type="protein sequence ID" value="GAA6270012.1"/>
    <property type="molecule type" value="Genomic_DNA"/>
</dbReference>
<sequence length="128" mass="13812">MTILAIGAAGIAAVLLAVWLKGVRAEYAVYLVMAAEILFMLSAAGRLEVILDAMERMRGYIRVDSAYLGTLLKMIGITYVAEFASGICRDAGYGALGNQIQILGKLSVLGVSMPVFLALFETLERFMK</sequence>
<keyword evidence="1" id="KW-0472">Membrane</keyword>
<name>A0ABQ0B157_9FIRM</name>
<accession>A0ABQ0B157</accession>
<organism evidence="2 3">
    <name type="scientific">Enterocloster alcoholdehydrogenati</name>
    <dbReference type="NCBI Taxonomy" id="2547410"/>
    <lineage>
        <taxon>Bacteria</taxon>
        <taxon>Bacillati</taxon>
        <taxon>Bacillota</taxon>
        <taxon>Clostridia</taxon>
        <taxon>Lachnospirales</taxon>
        <taxon>Lachnospiraceae</taxon>
        <taxon>Enterocloster</taxon>
    </lineage>
</organism>
<evidence type="ECO:0000313" key="3">
    <source>
        <dbReference type="Proteomes" id="UP001600894"/>
    </source>
</evidence>
<protein>
    <submittedName>
        <fullName evidence="2">Stage III sporulation protein AD</fullName>
    </submittedName>
</protein>
<evidence type="ECO:0000256" key="1">
    <source>
        <dbReference type="SAM" id="Phobius"/>
    </source>
</evidence>
<evidence type="ECO:0000313" key="2">
    <source>
        <dbReference type="EMBL" id="GAA6270012.1"/>
    </source>
</evidence>
<feature type="transmembrane region" description="Helical" evidence="1">
    <location>
        <begin position="27"/>
        <end position="45"/>
    </location>
</feature>
<dbReference type="Proteomes" id="UP001600894">
    <property type="component" value="Unassembled WGS sequence"/>
</dbReference>
<feature type="transmembrane region" description="Helical" evidence="1">
    <location>
        <begin position="99"/>
        <end position="120"/>
    </location>
</feature>
<keyword evidence="1" id="KW-1133">Transmembrane helix</keyword>
<feature type="transmembrane region" description="Helical" evidence="1">
    <location>
        <begin position="66"/>
        <end position="87"/>
    </location>
</feature>
<gene>
    <name evidence="2" type="primary">spoIIIAD</name>
    <name evidence="2" type="ORF">F130042H8_30720</name>
</gene>
<reference evidence="2 3" key="1">
    <citation type="submission" date="2024-04" db="EMBL/GenBank/DDBJ databases">
        <title>Defined microbial consortia suppress multidrug-resistant proinflammatory Enterobacteriaceae via ecological control.</title>
        <authorList>
            <person name="Furuichi M."/>
            <person name="Kawaguchi T."/>
            <person name="Pust M."/>
            <person name="Yasuma K."/>
            <person name="Plichta D."/>
            <person name="Hasegawa N."/>
            <person name="Ohya T."/>
            <person name="Bhattarai S."/>
            <person name="Sasajima S."/>
            <person name="Aoto Y."/>
            <person name="Tuganbaev T."/>
            <person name="Yaginuma M."/>
            <person name="Ueda M."/>
            <person name="Okahashi N."/>
            <person name="Amafuji K."/>
            <person name="Kiridooshi Y."/>
            <person name="Sugita K."/>
            <person name="Strazar M."/>
            <person name="Skelly A."/>
            <person name="Suda W."/>
            <person name="Hattori M."/>
            <person name="Nakamoto N."/>
            <person name="Caballero S."/>
            <person name="Norman J."/>
            <person name="Olle B."/>
            <person name="Tanoue T."/>
            <person name="Arita M."/>
            <person name="Bucci V."/>
            <person name="Atarashi K."/>
            <person name="Xavier R."/>
            <person name="Honda K."/>
        </authorList>
    </citation>
    <scope>NUCLEOTIDE SEQUENCE [LARGE SCALE GENOMIC DNA]</scope>
    <source>
        <strain evidence="3">f13</strain>
    </source>
</reference>
<proteinExistence type="predicted"/>
<dbReference type="Pfam" id="PF06686">
    <property type="entry name" value="SpoIIIAC"/>
    <property type="match status" value="2"/>
</dbReference>